<proteinExistence type="predicted"/>
<reference evidence="4 5" key="1">
    <citation type="submission" date="2019-01" db="EMBL/GenBank/DDBJ databases">
        <authorList>
            <person name="Sayadi A."/>
        </authorList>
    </citation>
    <scope>NUCLEOTIDE SEQUENCE [LARGE SCALE GENOMIC DNA]</scope>
</reference>
<dbReference type="PANTHER" id="PTHR12236">
    <property type="entry name" value="STRUCTURAL CONTITUENT OF CUTICLE"/>
    <property type="match status" value="1"/>
</dbReference>
<accession>A0A653C0V5</accession>
<dbReference type="InterPro" id="IPR051217">
    <property type="entry name" value="Insect_Cuticle_Struc_Prot"/>
</dbReference>
<dbReference type="Pfam" id="PF00379">
    <property type="entry name" value="Chitin_bind_4"/>
    <property type="match status" value="1"/>
</dbReference>
<dbReference type="GO" id="GO:0005615">
    <property type="term" value="C:extracellular space"/>
    <property type="evidence" value="ECO:0007669"/>
    <property type="project" value="TreeGrafter"/>
</dbReference>
<organism evidence="4 5">
    <name type="scientific">Callosobruchus maculatus</name>
    <name type="common">Southern cowpea weevil</name>
    <name type="synonym">Pulse bruchid</name>
    <dbReference type="NCBI Taxonomy" id="64391"/>
    <lineage>
        <taxon>Eukaryota</taxon>
        <taxon>Metazoa</taxon>
        <taxon>Ecdysozoa</taxon>
        <taxon>Arthropoda</taxon>
        <taxon>Hexapoda</taxon>
        <taxon>Insecta</taxon>
        <taxon>Pterygota</taxon>
        <taxon>Neoptera</taxon>
        <taxon>Endopterygota</taxon>
        <taxon>Coleoptera</taxon>
        <taxon>Polyphaga</taxon>
        <taxon>Cucujiformia</taxon>
        <taxon>Chrysomeloidea</taxon>
        <taxon>Chrysomelidae</taxon>
        <taxon>Bruchinae</taxon>
        <taxon>Bruchini</taxon>
        <taxon>Callosobruchus</taxon>
    </lineage>
</organism>
<feature type="signal peptide" evidence="3">
    <location>
        <begin position="1"/>
        <end position="17"/>
    </location>
</feature>
<evidence type="ECO:0000256" key="1">
    <source>
        <dbReference type="ARBA" id="ARBA00022460"/>
    </source>
</evidence>
<dbReference type="PRINTS" id="PR00947">
    <property type="entry name" value="CUTICLE"/>
</dbReference>
<dbReference type="PROSITE" id="PS51155">
    <property type="entry name" value="CHIT_BIND_RR_2"/>
    <property type="match status" value="1"/>
</dbReference>
<evidence type="ECO:0000313" key="4">
    <source>
        <dbReference type="EMBL" id="VEN41362.1"/>
    </source>
</evidence>
<dbReference type="PANTHER" id="PTHR12236:SF75">
    <property type="entry name" value="CUTICULAR PROTEIN 62BB, ISOFORM A"/>
    <property type="match status" value="1"/>
</dbReference>
<keyword evidence="5" id="KW-1185">Reference proteome</keyword>
<evidence type="ECO:0000313" key="5">
    <source>
        <dbReference type="Proteomes" id="UP000410492"/>
    </source>
</evidence>
<dbReference type="InterPro" id="IPR000618">
    <property type="entry name" value="Insect_cuticle"/>
</dbReference>
<evidence type="ECO:0000256" key="3">
    <source>
        <dbReference type="SAM" id="SignalP"/>
    </source>
</evidence>
<protein>
    <recommendedName>
        <fullName evidence="6">Cuticle protein</fullName>
    </recommendedName>
</protein>
<dbReference type="EMBL" id="CAACVG010006738">
    <property type="protein sequence ID" value="VEN41362.1"/>
    <property type="molecule type" value="Genomic_DNA"/>
</dbReference>
<sequence length="237" mass="24516">MIHRLFTFAATVALASAAVSPAKVAVAPAKVAVAPSNVVIAAPALAKVSEDTIDPAPQYSFGYDVQDAITGDNKAHTESRNGDIVQGQYSLNDPDGTRRIVEYTSDPINGFQAVVKKAPLVAVAQPVEPVVAVQPEPVKIIAAKTVSAPLVARAITAPLVAKAAPQKVAVASAQPADVEIIQPAQVEAVAPITPAVQYFGSSATAQVIDIRSPIQYVSSSPFLAYSNLNAPFTITVV</sequence>
<dbReference type="GO" id="GO:0031012">
    <property type="term" value="C:extracellular matrix"/>
    <property type="evidence" value="ECO:0007669"/>
    <property type="project" value="TreeGrafter"/>
</dbReference>
<name>A0A653C0V5_CALMS</name>
<dbReference type="OrthoDB" id="10071059at2759"/>
<dbReference type="AlphaFoldDB" id="A0A653C0V5"/>
<gene>
    <name evidence="4" type="ORF">CALMAC_LOCUS5206</name>
</gene>
<dbReference type="GO" id="GO:0042302">
    <property type="term" value="F:structural constituent of cuticle"/>
    <property type="evidence" value="ECO:0007669"/>
    <property type="project" value="UniProtKB-UniRule"/>
</dbReference>
<evidence type="ECO:0008006" key="6">
    <source>
        <dbReference type="Google" id="ProtNLM"/>
    </source>
</evidence>
<keyword evidence="1 2" id="KW-0193">Cuticle</keyword>
<evidence type="ECO:0000256" key="2">
    <source>
        <dbReference type="PROSITE-ProRule" id="PRU00497"/>
    </source>
</evidence>
<feature type="chain" id="PRO_5024810569" description="Cuticle protein" evidence="3">
    <location>
        <begin position="18"/>
        <end position="237"/>
    </location>
</feature>
<dbReference type="Proteomes" id="UP000410492">
    <property type="component" value="Unassembled WGS sequence"/>
</dbReference>
<keyword evidence="3" id="KW-0732">Signal</keyword>